<evidence type="ECO:0000313" key="2">
    <source>
        <dbReference type="Proteomes" id="UP001201812"/>
    </source>
</evidence>
<dbReference type="AlphaFoldDB" id="A0AAD4MN62"/>
<dbReference type="EMBL" id="JAKKPZ010000341">
    <property type="protein sequence ID" value="KAI1696230.1"/>
    <property type="molecule type" value="Genomic_DNA"/>
</dbReference>
<sequence>MKHSSHRVLVFFVYVNRTRRSPWQSSKPSWSPSVVPPALASLPSIPSLNITLPPLPTGVPLGQELEKLIETLIALLQVHLFGAALPTGVPTAVPSVGVPSA</sequence>
<organism evidence="1 2">
    <name type="scientific">Ditylenchus destructor</name>
    <dbReference type="NCBI Taxonomy" id="166010"/>
    <lineage>
        <taxon>Eukaryota</taxon>
        <taxon>Metazoa</taxon>
        <taxon>Ecdysozoa</taxon>
        <taxon>Nematoda</taxon>
        <taxon>Chromadorea</taxon>
        <taxon>Rhabditida</taxon>
        <taxon>Tylenchina</taxon>
        <taxon>Tylenchomorpha</taxon>
        <taxon>Sphaerularioidea</taxon>
        <taxon>Anguinidae</taxon>
        <taxon>Anguininae</taxon>
        <taxon>Ditylenchus</taxon>
    </lineage>
</organism>
<name>A0AAD4MN62_9BILA</name>
<gene>
    <name evidence="1" type="ORF">DdX_19156</name>
</gene>
<reference evidence="1" key="1">
    <citation type="submission" date="2022-01" db="EMBL/GenBank/DDBJ databases">
        <title>Genome Sequence Resource for Two Populations of Ditylenchus destructor, the Migratory Endoparasitic Phytonematode.</title>
        <authorList>
            <person name="Zhang H."/>
            <person name="Lin R."/>
            <person name="Xie B."/>
        </authorList>
    </citation>
    <scope>NUCLEOTIDE SEQUENCE</scope>
    <source>
        <strain evidence="1">BazhouSP</strain>
    </source>
</reference>
<accession>A0AAD4MN62</accession>
<evidence type="ECO:0000313" key="1">
    <source>
        <dbReference type="EMBL" id="KAI1696230.1"/>
    </source>
</evidence>
<protein>
    <submittedName>
        <fullName evidence="1">Uncharacterized protein</fullName>
    </submittedName>
</protein>
<dbReference type="Proteomes" id="UP001201812">
    <property type="component" value="Unassembled WGS sequence"/>
</dbReference>
<comment type="caution">
    <text evidence="1">The sequence shown here is derived from an EMBL/GenBank/DDBJ whole genome shotgun (WGS) entry which is preliminary data.</text>
</comment>
<proteinExistence type="predicted"/>
<keyword evidence="2" id="KW-1185">Reference proteome</keyword>